<name>A0ABW4SQ35_9ACTN</name>
<protein>
    <submittedName>
        <fullName evidence="6">TetR/AcrR family transcriptional regulator</fullName>
    </submittedName>
</protein>
<dbReference type="PRINTS" id="PR00455">
    <property type="entry name" value="HTHTETR"/>
</dbReference>
<evidence type="ECO:0000256" key="2">
    <source>
        <dbReference type="ARBA" id="ARBA00023125"/>
    </source>
</evidence>
<dbReference type="Proteomes" id="UP001597368">
    <property type="component" value="Unassembled WGS sequence"/>
</dbReference>
<keyword evidence="2 4" id="KW-0238">DNA-binding</keyword>
<dbReference type="RefSeq" id="WP_379570096.1">
    <property type="nucleotide sequence ID" value="NZ_JBHUFV010000007.1"/>
</dbReference>
<evidence type="ECO:0000259" key="5">
    <source>
        <dbReference type="PROSITE" id="PS50977"/>
    </source>
</evidence>
<dbReference type="PROSITE" id="PS01081">
    <property type="entry name" value="HTH_TETR_1"/>
    <property type="match status" value="1"/>
</dbReference>
<dbReference type="PANTHER" id="PTHR30055:SF234">
    <property type="entry name" value="HTH-TYPE TRANSCRIPTIONAL REGULATOR BETI"/>
    <property type="match status" value="1"/>
</dbReference>
<sequence>MGLRERKKQRTREALIAAALELFESEGYERTTVARIAADADVSTRTFFLHFPTKEDLLLADTEERVAAGLRIVEDRPPGEHAADLLLRAVDEMIAHVGDTGLASGLAYTRVRLILSVPEVRARMLQRLADAQTAIADALGKAYPGTLDPVAAAAVVGAVVGAVTAAAIVTVQRADPPEQVVAAMRRAAEIALSDIRRAYPEARPA</sequence>
<evidence type="ECO:0000256" key="4">
    <source>
        <dbReference type="PROSITE-ProRule" id="PRU00335"/>
    </source>
</evidence>
<accession>A0ABW4SQ35</accession>
<evidence type="ECO:0000256" key="1">
    <source>
        <dbReference type="ARBA" id="ARBA00023015"/>
    </source>
</evidence>
<feature type="domain" description="HTH tetR-type" evidence="5">
    <location>
        <begin position="9"/>
        <end position="69"/>
    </location>
</feature>
<feature type="DNA-binding region" description="H-T-H motif" evidence="4">
    <location>
        <begin position="32"/>
        <end position="51"/>
    </location>
</feature>
<comment type="caution">
    <text evidence="6">The sequence shown here is derived from an EMBL/GenBank/DDBJ whole genome shotgun (WGS) entry which is preliminary data.</text>
</comment>
<dbReference type="SUPFAM" id="SSF46689">
    <property type="entry name" value="Homeodomain-like"/>
    <property type="match status" value="1"/>
</dbReference>
<keyword evidence="3" id="KW-0804">Transcription</keyword>
<dbReference type="Pfam" id="PF17754">
    <property type="entry name" value="TetR_C_14"/>
    <property type="match status" value="1"/>
</dbReference>
<dbReference type="Gene3D" id="1.10.10.60">
    <property type="entry name" value="Homeodomain-like"/>
    <property type="match status" value="1"/>
</dbReference>
<dbReference type="InterPro" id="IPR023772">
    <property type="entry name" value="DNA-bd_HTH_TetR-type_CS"/>
</dbReference>
<proteinExistence type="predicted"/>
<dbReference type="EMBL" id="JBHUFV010000007">
    <property type="protein sequence ID" value="MFD1931080.1"/>
    <property type="molecule type" value="Genomic_DNA"/>
</dbReference>
<dbReference type="Gene3D" id="1.10.357.10">
    <property type="entry name" value="Tetracycline Repressor, domain 2"/>
    <property type="match status" value="1"/>
</dbReference>
<reference evidence="7" key="1">
    <citation type="journal article" date="2019" name="Int. J. Syst. Evol. Microbiol.">
        <title>The Global Catalogue of Microorganisms (GCM) 10K type strain sequencing project: providing services to taxonomists for standard genome sequencing and annotation.</title>
        <authorList>
            <consortium name="The Broad Institute Genomics Platform"/>
            <consortium name="The Broad Institute Genome Sequencing Center for Infectious Disease"/>
            <person name="Wu L."/>
            <person name="Ma J."/>
        </authorList>
    </citation>
    <scope>NUCLEOTIDE SEQUENCE [LARGE SCALE GENOMIC DNA]</scope>
    <source>
        <strain evidence="7">ICMP 6774ER</strain>
    </source>
</reference>
<dbReference type="InterPro" id="IPR009057">
    <property type="entry name" value="Homeodomain-like_sf"/>
</dbReference>
<evidence type="ECO:0000313" key="6">
    <source>
        <dbReference type="EMBL" id="MFD1931080.1"/>
    </source>
</evidence>
<dbReference type="InterPro" id="IPR001647">
    <property type="entry name" value="HTH_TetR"/>
</dbReference>
<evidence type="ECO:0000256" key="3">
    <source>
        <dbReference type="ARBA" id="ARBA00023163"/>
    </source>
</evidence>
<dbReference type="PANTHER" id="PTHR30055">
    <property type="entry name" value="HTH-TYPE TRANSCRIPTIONAL REGULATOR RUTR"/>
    <property type="match status" value="1"/>
</dbReference>
<evidence type="ECO:0000313" key="7">
    <source>
        <dbReference type="Proteomes" id="UP001597368"/>
    </source>
</evidence>
<dbReference type="PROSITE" id="PS50977">
    <property type="entry name" value="HTH_TETR_2"/>
    <property type="match status" value="1"/>
</dbReference>
<gene>
    <name evidence="6" type="ORF">ACFSKW_06265</name>
</gene>
<keyword evidence="7" id="KW-1185">Reference proteome</keyword>
<dbReference type="Pfam" id="PF00440">
    <property type="entry name" value="TetR_N"/>
    <property type="match status" value="1"/>
</dbReference>
<dbReference type="InterPro" id="IPR050109">
    <property type="entry name" value="HTH-type_TetR-like_transc_reg"/>
</dbReference>
<keyword evidence="1" id="KW-0805">Transcription regulation</keyword>
<dbReference type="InterPro" id="IPR041347">
    <property type="entry name" value="MftR_C"/>
</dbReference>
<organism evidence="6 7">
    <name type="scientific">Nonomuraea mangrovi</name>
    <dbReference type="NCBI Taxonomy" id="2316207"/>
    <lineage>
        <taxon>Bacteria</taxon>
        <taxon>Bacillati</taxon>
        <taxon>Actinomycetota</taxon>
        <taxon>Actinomycetes</taxon>
        <taxon>Streptosporangiales</taxon>
        <taxon>Streptosporangiaceae</taxon>
        <taxon>Nonomuraea</taxon>
    </lineage>
</organism>